<dbReference type="Pfam" id="PF12796">
    <property type="entry name" value="Ank_2"/>
    <property type="match status" value="1"/>
</dbReference>
<comment type="similarity">
    <text evidence="3">Belongs to the SOWAH family.</text>
</comment>
<reference evidence="5" key="3">
    <citation type="submission" date="2025-09" db="UniProtKB">
        <authorList>
            <consortium name="Ensembl"/>
        </authorList>
    </citation>
    <scope>IDENTIFICATION</scope>
</reference>
<dbReference type="PROSITE" id="PS50297">
    <property type="entry name" value="ANK_REP_REGION"/>
    <property type="match status" value="1"/>
</dbReference>
<evidence type="ECO:0000313" key="5">
    <source>
        <dbReference type="Ensembl" id="ENSGWIP00000042801.1"/>
    </source>
</evidence>
<dbReference type="PANTHER" id="PTHR14491">
    <property type="entry name" value="SOSONDOWAH, ISOFORM G"/>
    <property type="match status" value="1"/>
</dbReference>
<dbReference type="Proteomes" id="UP000694680">
    <property type="component" value="Chromosome 10"/>
</dbReference>
<organism evidence="5 6">
    <name type="scientific">Gouania willdenowi</name>
    <name type="common">Blunt-snouted clingfish</name>
    <name type="synonym">Lepadogaster willdenowi</name>
    <dbReference type="NCBI Taxonomy" id="441366"/>
    <lineage>
        <taxon>Eukaryota</taxon>
        <taxon>Metazoa</taxon>
        <taxon>Chordata</taxon>
        <taxon>Craniata</taxon>
        <taxon>Vertebrata</taxon>
        <taxon>Euteleostomi</taxon>
        <taxon>Actinopterygii</taxon>
        <taxon>Neopterygii</taxon>
        <taxon>Teleostei</taxon>
        <taxon>Neoteleostei</taxon>
        <taxon>Acanthomorphata</taxon>
        <taxon>Ovalentaria</taxon>
        <taxon>Blenniimorphae</taxon>
        <taxon>Blenniiformes</taxon>
        <taxon>Gobiesocoidei</taxon>
        <taxon>Gobiesocidae</taxon>
        <taxon>Gobiesocinae</taxon>
        <taxon>Gouania</taxon>
    </lineage>
</organism>
<evidence type="ECO:0000256" key="1">
    <source>
        <dbReference type="ARBA" id="ARBA00022737"/>
    </source>
</evidence>
<evidence type="ECO:0000256" key="3">
    <source>
        <dbReference type="ARBA" id="ARBA00038122"/>
    </source>
</evidence>
<reference evidence="5" key="1">
    <citation type="submission" date="2020-06" db="EMBL/GenBank/DDBJ databases">
        <authorList>
            <consortium name="Wellcome Sanger Institute Data Sharing"/>
        </authorList>
    </citation>
    <scope>NUCLEOTIDE SEQUENCE [LARGE SCALE GENOMIC DNA]</scope>
</reference>
<keyword evidence="1" id="KW-0677">Repeat</keyword>
<dbReference type="PANTHER" id="PTHR14491:SF8">
    <property type="entry name" value="ANKYRIN REPEAT DOMAIN-CONTAINING PROTEIN SOWAHD"/>
    <property type="match status" value="1"/>
</dbReference>
<keyword evidence="2 4" id="KW-0040">ANK repeat</keyword>
<dbReference type="AlphaFoldDB" id="A0A8C5HAS2"/>
<dbReference type="SUPFAM" id="SSF48403">
    <property type="entry name" value="Ankyrin repeat"/>
    <property type="match status" value="1"/>
</dbReference>
<proteinExistence type="inferred from homology"/>
<protein>
    <submittedName>
        <fullName evidence="5">Sosondowah ankyrin repeat domain family d</fullName>
    </submittedName>
</protein>
<dbReference type="InterPro" id="IPR002110">
    <property type="entry name" value="Ankyrin_rpt"/>
</dbReference>
<dbReference type="Gene3D" id="1.25.40.20">
    <property type="entry name" value="Ankyrin repeat-containing domain"/>
    <property type="match status" value="1"/>
</dbReference>
<evidence type="ECO:0000256" key="2">
    <source>
        <dbReference type="ARBA" id="ARBA00023043"/>
    </source>
</evidence>
<evidence type="ECO:0000256" key="4">
    <source>
        <dbReference type="PROSITE-ProRule" id="PRU00023"/>
    </source>
</evidence>
<dbReference type="Ensembl" id="ENSGWIT00000046432.1">
    <property type="protein sequence ID" value="ENSGWIP00000042801.1"/>
    <property type="gene ID" value="ENSGWIG00000021441.1"/>
</dbReference>
<name>A0A8C5HAS2_GOUWI</name>
<accession>A0A8C5HAS2</accession>
<dbReference type="SMART" id="SM00248">
    <property type="entry name" value="ANK"/>
    <property type="match status" value="2"/>
</dbReference>
<evidence type="ECO:0000313" key="6">
    <source>
        <dbReference type="Proteomes" id="UP000694680"/>
    </source>
</evidence>
<dbReference type="PROSITE" id="PS50088">
    <property type="entry name" value="ANK_REPEAT"/>
    <property type="match status" value="1"/>
</dbReference>
<sequence length="297" mass="32769">FNPLTVRLEMETDPSTDPGLDPGSVVDRLSRYGVPVLPGSFQRRWRHSGGVSAPERSSITPAMRKKYLKELLLNDPAHSGLSRVLSSPTACASADQDVDWALYPMEHAWMLSAVEGSFETILEFISEDPQLLSRRDLVSGYSVLHWLAKRGQHETLVKVLRYARTAGIPVNVNVRGSGGLTPLHVATMHGHVMVIKLLVGAYGADVDAMDHGGRRAWQYLRTDAPPEMKELLGAWDLHGNANNNCACVGATGPCEEGVSSTKEEVVDYFDRTRRVGSWRFGSLRKLLPSSFYGKLQK</sequence>
<reference evidence="5" key="2">
    <citation type="submission" date="2025-08" db="UniProtKB">
        <authorList>
            <consortium name="Ensembl"/>
        </authorList>
    </citation>
    <scope>IDENTIFICATION</scope>
</reference>
<dbReference type="InterPro" id="IPR036770">
    <property type="entry name" value="Ankyrin_rpt-contain_sf"/>
</dbReference>
<keyword evidence="6" id="KW-1185">Reference proteome</keyword>
<feature type="repeat" description="ANK" evidence="4">
    <location>
        <begin position="178"/>
        <end position="211"/>
    </location>
</feature>